<dbReference type="SUPFAM" id="SSF81301">
    <property type="entry name" value="Nucleotidyltransferase"/>
    <property type="match status" value="1"/>
</dbReference>
<reference evidence="2 3" key="1">
    <citation type="submission" date="2023-07" db="EMBL/GenBank/DDBJ databases">
        <title>Sorghum-associated microbial communities from plants grown in Nebraska, USA.</title>
        <authorList>
            <person name="Schachtman D."/>
        </authorList>
    </citation>
    <scope>NUCLEOTIDE SEQUENCE [LARGE SCALE GENOMIC DNA]</scope>
    <source>
        <strain evidence="2 3">DS1027</strain>
    </source>
</reference>
<sequence>MKSDLDHLPASKQRDLDRVVQILFEEFAAAHENATARRRRGRILKVILYGSHARGGWVDEPHTAKGYVSDFDLLVIVNQKELTDRAAHWTAADQRLIEEKIAGTLRTPANFVVHTWQEVGDGLAHGRYFFMDIARDGVLLFEADDRPLPEPKPKTPDQALAMAQEYFDEWFPAAMKRFESAHFLIGRDYTKQAAFDLHQTAESLYHCVLLVSTFYTPHNHNLAFLRTQAEGLDIRLVDAWPRDTRRERALFEKLKDAYVKARYSKHYSISKEDLLWLAERVEKLGQLVQEVCQERLALLASEVREAG</sequence>
<dbReference type="Gene3D" id="1.20.120.330">
    <property type="entry name" value="Nucleotidyltransferases domain 2"/>
    <property type="match status" value="1"/>
</dbReference>
<dbReference type="PANTHER" id="PTHR33933:SF1">
    <property type="entry name" value="PROTEIN ADENYLYLTRANSFERASE MNTA-RELATED"/>
    <property type="match status" value="1"/>
</dbReference>
<dbReference type="InterPro" id="IPR052548">
    <property type="entry name" value="Type_VII_TA_antitoxin"/>
</dbReference>
<name>A0ABU1MSU1_9SPHN</name>
<dbReference type="PROSITE" id="PS50910">
    <property type="entry name" value="HEPN"/>
    <property type="match status" value="1"/>
</dbReference>
<organism evidence="2 3">
    <name type="scientific">Novosphingobium capsulatum</name>
    <dbReference type="NCBI Taxonomy" id="13688"/>
    <lineage>
        <taxon>Bacteria</taxon>
        <taxon>Pseudomonadati</taxon>
        <taxon>Pseudomonadota</taxon>
        <taxon>Alphaproteobacteria</taxon>
        <taxon>Sphingomonadales</taxon>
        <taxon>Sphingomonadaceae</taxon>
        <taxon>Novosphingobium</taxon>
    </lineage>
</organism>
<dbReference type="PANTHER" id="PTHR33933">
    <property type="entry name" value="NUCLEOTIDYLTRANSFERASE"/>
    <property type="match status" value="1"/>
</dbReference>
<dbReference type="EMBL" id="JAVDRD010000022">
    <property type="protein sequence ID" value="MDR6513342.1"/>
    <property type="molecule type" value="Genomic_DNA"/>
</dbReference>
<gene>
    <name evidence="2" type="ORF">J2792_004236</name>
</gene>
<proteinExistence type="predicted"/>
<comment type="caution">
    <text evidence="2">The sequence shown here is derived from an EMBL/GenBank/DDBJ whole genome shotgun (WGS) entry which is preliminary data.</text>
</comment>
<dbReference type="Gene3D" id="3.30.460.10">
    <property type="entry name" value="Beta Polymerase, domain 2"/>
    <property type="match status" value="1"/>
</dbReference>
<dbReference type="RefSeq" id="WP_309806612.1">
    <property type="nucleotide sequence ID" value="NZ_JAVDRD010000022.1"/>
</dbReference>
<accession>A0ABU1MSU1</accession>
<evidence type="ECO:0000313" key="2">
    <source>
        <dbReference type="EMBL" id="MDR6513342.1"/>
    </source>
</evidence>
<feature type="domain" description="HEPN" evidence="1">
    <location>
        <begin position="171"/>
        <end position="291"/>
    </location>
</feature>
<dbReference type="SMART" id="SM00748">
    <property type="entry name" value="HEPN"/>
    <property type="match status" value="1"/>
</dbReference>
<dbReference type="InterPro" id="IPR043519">
    <property type="entry name" value="NT_sf"/>
</dbReference>
<dbReference type="CDD" id="cd05403">
    <property type="entry name" value="NT_KNTase_like"/>
    <property type="match status" value="1"/>
</dbReference>
<protein>
    <submittedName>
        <fullName evidence="2">Nucleotidyltransferase/HEPN domain-containing protein</fullName>
    </submittedName>
</protein>
<dbReference type="InterPro" id="IPR007842">
    <property type="entry name" value="HEPN_dom"/>
</dbReference>
<dbReference type="SUPFAM" id="SSF81593">
    <property type="entry name" value="Nucleotidyltransferase substrate binding subunit/domain"/>
    <property type="match status" value="1"/>
</dbReference>
<keyword evidence="3" id="KW-1185">Reference proteome</keyword>
<evidence type="ECO:0000313" key="3">
    <source>
        <dbReference type="Proteomes" id="UP001184150"/>
    </source>
</evidence>
<dbReference type="Pfam" id="PF05168">
    <property type="entry name" value="HEPN"/>
    <property type="match status" value="1"/>
</dbReference>
<evidence type="ECO:0000259" key="1">
    <source>
        <dbReference type="PROSITE" id="PS50910"/>
    </source>
</evidence>
<dbReference type="Proteomes" id="UP001184150">
    <property type="component" value="Unassembled WGS sequence"/>
</dbReference>